<evidence type="ECO:0000259" key="2">
    <source>
        <dbReference type="Pfam" id="PF13930"/>
    </source>
</evidence>
<feature type="region of interest" description="Disordered" evidence="1">
    <location>
        <begin position="582"/>
        <end position="608"/>
    </location>
</feature>
<gene>
    <name evidence="3" type="ORF">KHQ06_06530</name>
</gene>
<dbReference type="EMBL" id="CP074371">
    <property type="protein sequence ID" value="QVI22670.1"/>
    <property type="molecule type" value="Genomic_DNA"/>
</dbReference>
<evidence type="ECO:0000313" key="4">
    <source>
        <dbReference type="Proteomes" id="UP000683310"/>
    </source>
</evidence>
<protein>
    <recommendedName>
        <fullName evidence="2">Type VII secretion system protein EssD-like domain-containing protein</fullName>
    </recommendedName>
</protein>
<keyword evidence="4" id="KW-1185">Reference proteome</keyword>
<proteinExistence type="predicted"/>
<feature type="region of interest" description="Disordered" evidence="1">
    <location>
        <begin position="1"/>
        <end position="23"/>
    </location>
</feature>
<organism evidence="3 4">
    <name type="scientific">Nocardia tengchongensis</name>
    <dbReference type="NCBI Taxonomy" id="2055889"/>
    <lineage>
        <taxon>Bacteria</taxon>
        <taxon>Bacillati</taxon>
        <taxon>Actinomycetota</taxon>
        <taxon>Actinomycetes</taxon>
        <taxon>Mycobacteriales</taxon>
        <taxon>Nocardiaceae</taxon>
        <taxon>Nocardia</taxon>
    </lineage>
</organism>
<reference evidence="3 4" key="1">
    <citation type="submission" date="2021-04" db="EMBL/GenBank/DDBJ databases">
        <title>Nocardia tengchongensis.</title>
        <authorList>
            <person name="Zhuang k."/>
            <person name="Ran Y."/>
            <person name="Li W."/>
        </authorList>
    </citation>
    <scope>NUCLEOTIDE SEQUENCE [LARGE SCALE GENOMIC DNA]</scope>
    <source>
        <strain evidence="3 4">CFH S0057</strain>
    </source>
</reference>
<accession>A0ABX8CRX6</accession>
<dbReference type="Proteomes" id="UP000683310">
    <property type="component" value="Chromosome"/>
</dbReference>
<evidence type="ECO:0000313" key="3">
    <source>
        <dbReference type="EMBL" id="QVI22670.1"/>
    </source>
</evidence>
<dbReference type="InterPro" id="IPR044927">
    <property type="entry name" value="Endonuclea_NS_2"/>
</dbReference>
<feature type="domain" description="Type VII secretion system protein EssD-like" evidence="2">
    <location>
        <begin position="780"/>
        <end position="884"/>
    </location>
</feature>
<dbReference type="Pfam" id="PF13930">
    <property type="entry name" value="Endonuclea_NS_2"/>
    <property type="match status" value="1"/>
</dbReference>
<name>A0ABX8CRX6_9NOCA</name>
<evidence type="ECO:0000256" key="1">
    <source>
        <dbReference type="SAM" id="MobiDB-lite"/>
    </source>
</evidence>
<sequence length="943" mass="103214">MLKEATYTGPTMFDIGNNAPPDQAEGQPWVVQDPNLGKITNTIVAGTGGQTVDSTIEKPNGETVTLRRVADGTGGYTMWMNAGGVMSVSYSPGTHGAAPGQMLQYTMAEGDDPSSPSIISNLLDGGQTTVNLDARTGTTWGTQYLDNGEQEVSILSQDQVQKIFRTYHDEMRNPYTDQVGELRPDKTGWYLGTDGLRRDFNPDHSIDVSGMDSTRTTARLHYTPSGQVSGTLANDVEARTITITPNDTGSIHVTQDFRGKTLHVTRYDLKGNPLRDWALGSDGKWLDYTRNADGSTTFNQLDGTRLQVKDIWRYTVWSPDGSHKDYDTSPKIDTRSLTQKLWAAGDNAWDAAFEKGRGLVIGLGAMSGFNSQYNDFAKFMGWNSRLDTQKIPFTNQDMKLGPLVGLTYGIATGILKGTFDTLSADFKTAISTAEATGDWMRGKVSFSDAALRVWQEAAFDSINARSQFFLMTDLRGATEHPSQTFGELAFGGATLLLPTKGIGRGIGAASRAGISGAAKATELADSAVHAFRSSSIAASTVLGKYGKQFVEAARLATQSASLTGATAARLIAQTLERFRANGSQLPNGLPPRDNMAEPEGGKGLVDGNRVPVRARSAESEPNGSRDIRATWEVMQIGRFARRITSMPEWALAGGPLRNSGKILQAPTTMFTAVRASGTRMFQRSGMQLPTYRAPSSINGSARPLSRSEYRTLVSPYDAANKRTSPRLVPGAKYEHSVGNRKTTILTNLDGTPGYIETNWTVVKMPDGSLLYNELLEFAAPNTVYRVNGNFWLRFDEYARVVEAYSPDLKILPANTRLRDTDMQDLFNNRKDIISGPGTDAGHLFRDQWGSPANLIFYTPQRSAINRFGGSYFKLENKISTLIRRASRQTPPGRVEYSTLVEYGSPTPVPGYRAVGDEFTPYAYNVGYKKSTEVRWREARIVNR</sequence>